<dbReference type="PROSITE" id="PS50850">
    <property type="entry name" value="MFS"/>
    <property type="match status" value="1"/>
</dbReference>
<dbReference type="InterPro" id="IPR036259">
    <property type="entry name" value="MFS_trans_sf"/>
</dbReference>
<dbReference type="CDD" id="cd17316">
    <property type="entry name" value="MFS_SV2_like"/>
    <property type="match status" value="1"/>
</dbReference>
<comment type="caution">
    <text evidence="9">The sequence shown here is derived from an EMBL/GenBank/DDBJ whole genome shotgun (WGS) entry which is preliminary data.</text>
</comment>
<evidence type="ECO:0000256" key="3">
    <source>
        <dbReference type="ARBA" id="ARBA00022692"/>
    </source>
</evidence>
<dbReference type="SUPFAM" id="SSF103473">
    <property type="entry name" value="MFS general substrate transporter"/>
    <property type="match status" value="1"/>
</dbReference>
<dbReference type="STRING" id="1806994.A0A507BQA9"/>
<evidence type="ECO:0000259" key="8">
    <source>
        <dbReference type="PROSITE" id="PS50850"/>
    </source>
</evidence>
<feature type="transmembrane region" description="Helical" evidence="7">
    <location>
        <begin position="100"/>
        <end position="119"/>
    </location>
</feature>
<organism evidence="9 10">
    <name type="scientific">Synchytrium microbalum</name>
    <dbReference type="NCBI Taxonomy" id="1806994"/>
    <lineage>
        <taxon>Eukaryota</taxon>
        <taxon>Fungi</taxon>
        <taxon>Fungi incertae sedis</taxon>
        <taxon>Chytridiomycota</taxon>
        <taxon>Chytridiomycota incertae sedis</taxon>
        <taxon>Chytridiomycetes</taxon>
        <taxon>Synchytriales</taxon>
        <taxon>Synchytriaceae</taxon>
        <taxon>Synchytrium</taxon>
    </lineage>
</organism>
<feature type="transmembrane region" description="Helical" evidence="7">
    <location>
        <begin position="196"/>
        <end position="217"/>
    </location>
</feature>
<feature type="transmembrane region" description="Helical" evidence="7">
    <location>
        <begin position="391"/>
        <end position="412"/>
    </location>
</feature>
<dbReference type="GeneID" id="42006461"/>
<feature type="transmembrane region" description="Helical" evidence="7">
    <location>
        <begin position="154"/>
        <end position="176"/>
    </location>
</feature>
<evidence type="ECO:0000313" key="9">
    <source>
        <dbReference type="EMBL" id="TPX31437.1"/>
    </source>
</evidence>
<sequence length="483" mass="52389">MEPMYIEDQTMPGKSPSTDERSAHTRTRTVTPVSTDAPLLGSHATLQALAIIIPQVQHEFDVPTALSGLGSTSSFLGMLIGAGSFGILADIIGRRTAFNATLFLTCVFAFGSGLAPSFAALCGLLASMGFGIGGNLPVDGTLFLEFMPTEQQKLLTLLSVFWPVGQVATSLSGWFLMPSRSCASALDCPRSSNEGWRYVLFVLGTMTGAMFVARFFVFRMLESPKFLLSRGKRQEALDVLNHLGRQGKIELDLTIEDMPQLRVRDDDASPSTGKIWRTSSSWMEVVSSNMSKFTPANIRPLFSKSMWLTTLLVNLIWYHIQQDVCRLWIYHVQWLLACALGVVSIAGVPASFAGMWLIETSLGRRGTMVLSAIGTVISFVLFNFSRSQASLLGFSCLSTFFSNMIYGVLFTYTPEVFASSYRATACGIASALGRITGALAPLMSGAFLSIWSDLPLYFAAGLIGVAGLCMALLPIETRGRPSL</sequence>
<dbReference type="InterPro" id="IPR020846">
    <property type="entry name" value="MFS_dom"/>
</dbReference>
<dbReference type="InterPro" id="IPR005828">
    <property type="entry name" value="MFS_sugar_transport-like"/>
</dbReference>
<feature type="transmembrane region" description="Helical" evidence="7">
    <location>
        <begin position="368"/>
        <end position="385"/>
    </location>
</feature>
<gene>
    <name evidence="9" type="ORF">SmJEL517_g05238</name>
</gene>
<keyword evidence="5 7" id="KW-0472">Membrane</keyword>
<comment type="subcellular location">
    <subcellularLocation>
        <location evidence="1">Membrane</location>
        <topology evidence="1">Multi-pass membrane protein</topology>
    </subcellularLocation>
</comment>
<evidence type="ECO:0000313" key="10">
    <source>
        <dbReference type="Proteomes" id="UP000319731"/>
    </source>
</evidence>
<dbReference type="GO" id="GO:0016020">
    <property type="term" value="C:membrane"/>
    <property type="evidence" value="ECO:0007669"/>
    <property type="project" value="UniProtKB-SubCell"/>
</dbReference>
<keyword evidence="3 7" id="KW-0812">Transmembrane</keyword>
<dbReference type="PANTHER" id="PTHR23511">
    <property type="entry name" value="SYNAPTIC VESICLE GLYCOPROTEIN 2"/>
    <property type="match status" value="1"/>
</dbReference>
<evidence type="ECO:0000256" key="6">
    <source>
        <dbReference type="SAM" id="MobiDB-lite"/>
    </source>
</evidence>
<keyword evidence="10" id="KW-1185">Reference proteome</keyword>
<keyword evidence="4 7" id="KW-1133">Transmembrane helix</keyword>
<evidence type="ECO:0000256" key="5">
    <source>
        <dbReference type="ARBA" id="ARBA00023136"/>
    </source>
</evidence>
<dbReference type="OrthoDB" id="4139357at2759"/>
<dbReference type="GO" id="GO:0022857">
    <property type="term" value="F:transmembrane transporter activity"/>
    <property type="evidence" value="ECO:0007669"/>
    <property type="project" value="InterPro"/>
</dbReference>
<feature type="transmembrane region" description="Helical" evidence="7">
    <location>
        <begin position="301"/>
        <end position="320"/>
    </location>
</feature>
<reference evidence="9 10" key="1">
    <citation type="journal article" date="2019" name="Sci. Rep.">
        <title>Comparative genomics of chytrid fungi reveal insights into the obligate biotrophic and pathogenic lifestyle of Synchytrium endobioticum.</title>
        <authorList>
            <person name="van de Vossenberg B.T.L.H."/>
            <person name="Warris S."/>
            <person name="Nguyen H.D.T."/>
            <person name="van Gent-Pelzer M.P.E."/>
            <person name="Joly D.L."/>
            <person name="van de Geest H.C."/>
            <person name="Bonants P.J.M."/>
            <person name="Smith D.S."/>
            <person name="Levesque C.A."/>
            <person name="van der Lee T.A.J."/>
        </authorList>
    </citation>
    <scope>NUCLEOTIDE SEQUENCE [LARGE SCALE GENOMIC DNA]</scope>
    <source>
        <strain evidence="9 10">JEL517</strain>
    </source>
</reference>
<dbReference type="AlphaFoldDB" id="A0A507BQA9"/>
<evidence type="ECO:0000256" key="7">
    <source>
        <dbReference type="SAM" id="Phobius"/>
    </source>
</evidence>
<feature type="transmembrane region" description="Helical" evidence="7">
    <location>
        <begin position="75"/>
        <end position="93"/>
    </location>
</feature>
<evidence type="ECO:0000256" key="4">
    <source>
        <dbReference type="ARBA" id="ARBA00022989"/>
    </source>
</evidence>
<feature type="transmembrane region" description="Helical" evidence="7">
    <location>
        <begin position="332"/>
        <end position="356"/>
    </location>
</feature>
<dbReference type="PANTHER" id="PTHR23511:SF5">
    <property type="entry name" value="MAJOR FACILITATOR-TYPE TRANSPORTER HXNZ-RELATED"/>
    <property type="match status" value="1"/>
</dbReference>
<feature type="region of interest" description="Disordered" evidence="6">
    <location>
        <begin position="1"/>
        <end position="30"/>
    </location>
</feature>
<dbReference type="EMBL" id="QEAO01000045">
    <property type="protein sequence ID" value="TPX31437.1"/>
    <property type="molecule type" value="Genomic_DNA"/>
</dbReference>
<dbReference type="RefSeq" id="XP_031022873.1">
    <property type="nucleotide sequence ID" value="XM_031171164.1"/>
</dbReference>
<accession>A0A507BQA9</accession>
<proteinExistence type="predicted"/>
<protein>
    <recommendedName>
        <fullName evidence="8">Major facilitator superfamily (MFS) profile domain-containing protein</fullName>
    </recommendedName>
</protein>
<evidence type="ECO:0000256" key="1">
    <source>
        <dbReference type="ARBA" id="ARBA00004141"/>
    </source>
</evidence>
<dbReference type="Pfam" id="PF00083">
    <property type="entry name" value="Sugar_tr"/>
    <property type="match status" value="1"/>
</dbReference>
<feature type="domain" description="Major facilitator superfamily (MFS) profile" evidence="8">
    <location>
        <begin position="29"/>
        <end position="478"/>
    </location>
</feature>
<name>A0A507BQA9_9FUNG</name>
<dbReference type="Proteomes" id="UP000319731">
    <property type="component" value="Unassembled WGS sequence"/>
</dbReference>
<evidence type="ECO:0000256" key="2">
    <source>
        <dbReference type="ARBA" id="ARBA00022448"/>
    </source>
</evidence>
<dbReference type="Gene3D" id="1.20.1250.20">
    <property type="entry name" value="MFS general substrate transporter like domains"/>
    <property type="match status" value="1"/>
</dbReference>
<keyword evidence="2" id="KW-0813">Transport</keyword>
<feature type="transmembrane region" description="Helical" evidence="7">
    <location>
        <begin position="456"/>
        <end position="475"/>
    </location>
</feature>